<dbReference type="EMBL" id="CP001699">
    <property type="protein sequence ID" value="ACU63488.1"/>
    <property type="molecule type" value="Genomic_DNA"/>
</dbReference>
<dbReference type="Pfam" id="PF13483">
    <property type="entry name" value="Lactamase_B_3"/>
    <property type="match status" value="1"/>
</dbReference>
<evidence type="ECO:0000256" key="1">
    <source>
        <dbReference type="SAM" id="SignalP"/>
    </source>
</evidence>
<sequence length="252" mass="27319">MKFRILAFCLAAFIGNANAQLSTPDTIRTGKGPLVIQPVEHASVVFTVAGNVIYADPAGKKELFKGLAAPDFILITDIHGDHFDSSAIATLKAAKTKLIVPQAVADKLPASYKPSVIVLKNFGVTTQNGITINAIPMYNLPETPDSKHPKGRGNGYILTAGGTRIYLSGDTQGIPEMRSLRNISVAFVCMNLPYTMDVPEAADAVLAFKPKIVYPYHYRGQKGLSDVNAFKEKVNAGSKAIEVRLRDWYPKQ</sequence>
<name>A0A979GA58_CHIPD</name>
<dbReference type="InterPro" id="IPR036866">
    <property type="entry name" value="RibonucZ/Hydroxyglut_hydro"/>
</dbReference>
<evidence type="ECO:0000313" key="3">
    <source>
        <dbReference type="Proteomes" id="UP000002215"/>
    </source>
</evidence>
<gene>
    <name evidence="2" type="ordered locus">Cpin_6076</name>
</gene>
<feature type="signal peptide" evidence="1">
    <location>
        <begin position="1"/>
        <end position="19"/>
    </location>
</feature>
<proteinExistence type="predicted"/>
<organism evidence="2 3">
    <name type="scientific">Chitinophaga pinensis (strain ATCC 43595 / DSM 2588 / LMG 13176 / NBRC 15968 / NCIMB 11800 / UQM 2034)</name>
    <dbReference type="NCBI Taxonomy" id="485918"/>
    <lineage>
        <taxon>Bacteria</taxon>
        <taxon>Pseudomonadati</taxon>
        <taxon>Bacteroidota</taxon>
        <taxon>Chitinophagia</taxon>
        <taxon>Chitinophagales</taxon>
        <taxon>Chitinophagaceae</taxon>
        <taxon>Chitinophaga</taxon>
    </lineage>
</organism>
<dbReference type="SUPFAM" id="SSF56281">
    <property type="entry name" value="Metallo-hydrolase/oxidoreductase"/>
    <property type="match status" value="1"/>
</dbReference>
<keyword evidence="1" id="KW-0732">Signal</keyword>
<reference evidence="3" key="1">
    <citation type="submission" date="2009-08" db="EMBL/GenBank/DDBJ databases">
        <title>The complete genome of Chitinophaga pinensis DSM 2588.</title>
        <authorList>
            <consortium name="US DOE Joint Genome Institute (JGI-PGF)"/>
            <person name="Lucas S."/>
            <person name="Copeland A."/>
            <person name="Lapidus A."/>
            <person name="Glavina del Rio T."/>
            <person name="Dalin E."/>
            <person name="Tice H."/>
            <person name="Bruce D."/>
            <person name="Goodwin L."/>
            <person name="Pitluck S."/>
            <person name="Kyrpides N."/>
            <person name="Mavromatis K."/>
            <person name="Ivanova N."/>
            <person name="Mikhailova N."/>
            <person name="Sims D."/>
            <person name="Meinche L."/>
            <person name="Brettin T."/>
            <person name="Detter J.C."/>
            <person name="Han C."/>
            <person name="Larimer F."/>
            <person name="Land M."/>
            <person name="Hauser L."/>
            <person name="Markowitz V."/>
            <person name="Cheng J.-F."/>
            <person name="Hugenholtz P."/>
            <person name="Woyke T."/>
            <person name="Wu D."/>
            <person name="Spring S."/>
            <person name="Klenk H.-P."/>
            <person name="Eisen J.A."/>
        </authorList>
    </citation>
    <scope>NUCLEOTIDE SEQUENCE [LARGE SCALE GENOMIC DNA]</scope>
    <source>
        <strain evidence="3">ATCC 43595 / DSM 2588 / LMG 13176 / NBRC 15968 / NCIMB 11800 / UQM 2034</strain>
    </source>
</reference>
<dbReference type="PANTHER" id="PTHR43546">
    <property type="entry name" value="UPF0173 METAL-DEPENDENT HYDROLASE MJ1163-RELATED"/>
    <property type="match status" value="1"/>
</dbReference>
<accession>A0A979GA58</accession>
<protein>
    <submittedName>
        <fullName evidence="2">Metal-dependent hydrolase</fullName>
    </submittedName>
</protein>
<dbReference type="AlphaFoldDB" id="A0A979GA58"/>
<reference evidence="2 3" key="2">
    <citation type="journal article" date="2010" name="Stand. Genomic Sci.">
        <title>Complete genome sequence of Chitinophaga pinensis type strain (UQM 2034).</title>
        <authorList>
            <person name="Glavina Del Rio T."/>
            <person name="Abt B."/>
            <person name="Spring S."/>
            <person name="Lapidus A."/>
            <person name="Nolan M."/>
            <person name="Tice H."/>
            <person name="Copeland A."/>
            <person name="Cheng J.F."/>
            <person name="Chen F."/>
            <person name="Bruce D."/>
            <person name="Goodwin L."/>
            <person name="Pitluck S."/>
            <person name="Ivanova N."/>
            <person name="Mavromatis K."/>
            <person name="Mikhailova N."/>
            <person name="Pati A."/>
            <person name="Chen A."/>
            <person name="Palaniappan K."/>
            <person name="Land M."/>
            <person name="Hauser L."/>
            <person name="Chang Y.J."/>
            <person name="Jeffries C.D."/>
            <person name="Chain P."/>
            <person name="Saunders E."/>
            <person name="Detter J.C."/>
            <person name="Brettin T."/>
            <person name="Rohde M."/>
            <person name="Goker M."/>
            <person name="Bristow J."/>
            <person name="Eisen J.A."/>
            <person name="Markowitz V."/>
            <person name="Hugenholtz P."/>
            <person name="Kyrpides N.C."/>
            <person name="Klenk H.P."/>
            <person name="Lucas S."/>
        </authorList>
    </citation>
    <scope>NUCLEOTIDE SEQUENCE [LARGE SCALE GENOMIC DNA]</scope>
    <source>
        <strain evidence="3">ATCC 43595 / DSM 2588 / LMG 13176 / NBRC 15968 / NCIMB 11800 / UQM 2034</strain>
    </source>
</reference>
<feature type="chain" id="PRO_5037317373" evidence="1">
    <location>
        <begin position="20"/>
        <end position="252"/>
    </location>
</feature>
<dbReference type="InterPro" id="IPR050114">
    <property type="entry name" value="UPF0173_UPF0282_UlaG_hydrolase"/>
</dbReference>
<evidence type="ECO:0000313" key="2">
    <source>
        <dbReference type="EMBL" id="ACU63488.1"/>
    </source>
</evidence>
<dbReference type="GO" id="GO:0016787">
    <property type="term" value="F:hydrolase activity"/>
    <property type="evidence" value="ECO:0007669"/>
    <property type="project" value="UniProtKB-KW"/>
</dbReference>
<dbReference type="RefSeq" id="WP_012793653.1">
    <property type="nucleotide sequence ID" value="NC_013132.1"/>
</dbReference>
<dbReference type="Proteomes" id="UP000002215">
    <property type="component" value="Chromosome"/>
</dbReference>
<dbReference type="Gene3D" id="3.60.15.10">
    <property type="entry name" value="Ribonuclease Z/Hydroxyacylglutathione hydrolase-like"/>
    <property type="match status" value="1"/>
</dbReference>
<keyword evidence="2" id="KW-0378">Hydrolase</keyword>
<dbReference type="KEGG" id="cpi:Cpin_6076"/>
<dbReference type="PANTHER" id="PTHR43546:SF3">
    <property type="entry name" value="UPF0173 METAL-DEPENDENT HYDROLASE MJ1163"/>
    <property type="match status" value="1"/>
</dbReference>
<dbReference type="OrthoDB" id="9789133at2"/>